<dbReference type="GeneID" id="25562908"/>
<dbReference type="Pfam" id="PF00335">
    <property type="entry name" value="Tetraspanin"/>
    <property type="match status" value="1"/>
</dbReference>
<dbReference type="RefSeq" id="XP_013760138.1">
    <property type="nucleotide sequence ID" value="XM_013904684.1"/>
</dbReference>
<evidence type="ECO:0000256" key="1">
    <source>
        <dbReference type="ARBA" id="ARBA00004141"/>
    </source>
</evidence>
<feature type="transmembrane region" description="Helical" evidence="5">
    <location>
        <begin position="67"/>
        <end position="88"/>
    </location>
</feature>
<comment type="subcellular location">
    <subcellularLocation>
        <location evidence="1">Membrane</location>
        <topology evidence="1">Multi-pass membrane protein</topology>
    </subcellularLocation>
</comment>
<accession>A0A0L0D3Q2</accession>
<feature type="transmembrane region" description="Helical" evidence="5">
    <location>
        <begin position="161"/>
        <end position="184"/>
    </location>
</feature>
<dbReference type="InterPro" id="IPR018499">
    <property type="entry name" value="Tetraspanin/Peripherin"/>
</dbReference>
<dbReference type="AlphaFoldDB" id="A0A0L0D3Q2"/>
<evidence type="ECO:0000313" key="6">
    <source>
        <dbReference type="EMBL" id="KNC46865.1"/>
    </source>
</evidence>
<keyword evidence="4 5" id="KW-0472">Membrane</keyword>
<evidence type="ECO:0000256" key="4">
    <source>
        <dbReference type="ARBA" id="ARBA00023136"/>
    </source>
</evidence>
<keyword evidence="7" id="KW-1185">Reference proteome</keyword>
<keyword evidence="3 5" id="KW-1133">Transmembrane helix</keyword>
<evidence type="ECO:0000256" key="5">
    <source>
        <dbReference type="SAM" id="Phobius"/>
    </source>
</evidence>
<sequence length="207" mass="22267">MVLSVLMMVLGAAGAIVGTALVYRSPDIGQGLTNVPLPVAVLVFGVIMFFLSFLGTWSSMHHRKREFAVFLLLTALTFAAVVSVTITAKWYQDRLRDKLQAGWHKSSDGTRSNLQNIHNCCGFLTNQDYPGSSCGPAQNINPAIPPCVEYIVDRARDKMSLFIITGVVVSSFLGVVLGTAIPFFNILNSSKVYKPSAGAAAQAQARG</sequence>
<name>A0A0L0D3Q2_THETB</name>
<dbReference type="EMBL" id="GL349444">
    <property type="protein sequence ID" value="KNC46865.1"/>
    <property type="molecule type" value="Genomic_DNA"/>
</dbReference>
<evidence type="ECO:0008006" key="8">
    <source>
        <dbReference type="Google" id="ProtNLM"/>
    </source>
</evidence>
<proteinExistence type="predicted"/>
<protein>
    <recommendedName>
        <fullName evidence="8">Tetraspanin</fullName>
    </recommendedName>
</protein>
<evidence type="ECO:0000256" key="3">
    <source>
        <dbReference type="ARBA" id="ARBA00022989"/>
    </source>
</evidence>
<feature type="transmembrane region" description="Helical" evidence="5">
    <location>
        <begin position="6"/>
        <end position="23"/>
    </location>
</feature>
<dbReference type="GO" id="GO:0016020">
    <property type="term" value="C:membrane"/>
    <property type="evidence" value="ECO:0007669"/>
    <property type="project" value="UniProtKB-SubCell"/>
</dbReference>
<dbReference type="Proteomes" id="UP000054408">
    <property type="component" value="Unassembled WGS sequence"/>
</dbReference>
<keyword evidence="2 5" id="KW-0812">Transmembrane</keyword>
<gene>
    <name evidence="6" type="ORF">AMSG_03296</name>
</gene>
<evidence type="ECO:0000313" key="7">
    <source>
        <dbReference type="Proteomes" id="UP000054408"/>
    </source>
</evidence>
<evidence type="ECO:0000256" key="2">
    <source>
        <dbReference type="ARBA" id="ARBA00022692"/>
    </source>
</evidence>
<reference evidence="6 7" key="1">
    <citation type="submission" date="2010-05" db="EMBL/GenBank/DDBJ databases">
        <title>The Genome Sequence of Thecamonas trahens ATCC 50062.</title>
        <authorList>
            <consortium name="The Broad Institute Genome Sequencing Platform"/>
            <person name="Russ C."/>
            <person name="Cuomo C."/>
            <person name="Shea T."/>
            <person name="Young S.K."/>
            <person name="Zeng Q."/>
            <person name="Koehrsen M."/>
            <person name="Haas B."/>
            <person name="Borodovsky M."/>
            <person name="Guigo R."/>
            <person name="Alvarado L."/>
            <person name="Berlin A."/>
            <person name="Bochicchio J."/>
            <person name="Borenstein D."/>
            <person name="Chapman S."/>
            <person name="Chen Z."/>
            <person name="Freedman E."/>
            <person name="Gellesch M."/>
            <person name="Goldberg J."/>
            <person name="Griggs A."/>
            <person name="Gujja S."/>
            <person name="Heilman E."/>
            <person name="Heiman D."/>
            <person name="Hepburn T."/>
            <person name="Howarth C."/>
            <person name="Jen D."/>
            <person name="Larson L."/>
            <person name="Mehta T."/>
            <person name="Park D."/>
            <person name="Pearson M."/>
            <person name="Roberts A."/>
            <person name="Saif S."/>
            <person name="Shenoy N."/>
            <person name="Sisk P."/>
            <person name="Stolte C."/>
            <person name="Sykes S."/>
            <person name="Thomson T."/>
            <person name="Walk T."/>
            <person name="White J."/>
            <person name="Yandava C."/>
            <person name="Burger G."/>
            <person name="Gray M.W."/>
            <person name="Holland P.W.H."/>
            <person name="King N."/>
            <person name="Lang F.B.F."/>
            <person name="Roger A.J."/>
            <person name="Ruiz-Trillo I."/>
            <person name="Lander E."/>
            <person name="Nusbaum C."/>
        </authorList>
    </citation>
    <scope>NUCLEOTIDE SEQUENCE [LARGE SCALE GENOMIC DNA]</scope>
    <source>
        <strain evidence="6 7">ATCC 50062</strain>
    </source>
</reference>
<organism evidence="6 7">
    <name type="scientific">Thecamonas trahens ATCC 50062</name>
    <dbReference type="NCBI Taxonomy" id="461836"/>
    <lineage>
        <taxon>Eukaryota</taxon>
        <taxon>Apusozoa</taxon>
        <taxon>Apusomonadida</taxon>
        <taxon>Apusomonadidae</taxon>
        <taxon>Thecamonas</taxon>
    </lineage>
</organism>
<feature type="transmembrane region" description="Helical" evidence="5">
    <location>
        <begin position="35"/>
        <end position="55"/>
    </location>
</feature>